<feature type="domain" description="MADF" evidence="2">
    <location>
        <begin position="145"/>
        <end position="240"/>
    </location>
</feature>
<comment type="caution">
    <text evidence="3">The sequence shown here is derived from an EMBL/GenBank/DDBJ whole genome shotgun (WGS) entry which is preliminary data.</text>
</comment>
<dbReference type="SMART" id="SM00595">
    <property type="entry name" value="MADF"/>
    <property type="match status" value="1"/>
</dbReference>
<dbReference type="PANTHER" id="PTHR12243">
    <property type="entry name" value="MADF DOMAIN TRANSCRIPTION FACTOR"/>
    <property type="match status" value="1"/>
</dbReference>
<name>A0A8B6HC19_MYTGA</name>
<reference evidence="3" key="1">
    <citation type="submission" date="2018-11" db="EMBL/GenBank/DDBJ databases">
        <authorList>
            <person name="Alioto T."/>
            <person name="Alioto T."/>
        </authorList>
    </citation>
    <scope>NUCLEOTIDE SEQUENCE</scope>
</reference>
<dbReference type="InterPro" id="IPR039353">
    <property type="entry name" value="TF_Adf1"/>
</dbReference>
<dbReference type="AlphaFoldDB" id="A0A8B6HC19"/>
<sequence length="504" mass="57368">MSTNHFIRKELANHSQQFVNASLTDRNNSRKSHFTIESWLQREDLLQGKGRQSLLHLDPLHHHHHRPKTPNPAELPPPEANPPTVGIEYPEQQLSDTDNVDTAGSNFASDEDDLIATATTSAATRKKNKPKTKSARILTIEEEDEVIEWLKSNRFLYDKTSIDFKNRDKKERTWHEMEQRMKLNPGDLQRWYTSLRTTYVKEVKKRENTTRSGAGVGDGLLTSRTSWLLEKFEFVKPFVCQARGTKGSQIKKPDRYSDCSESSVPSITTMESTPQSVTTSSTTTKISDCLEKVSQQLAVPKSDIEKTCDFLSTLMAKMTPSCLEDFTNETIFKAMEYVKQSKQEQRQTQQPPRDDFIQPSQLSSTFTDPSQQVNRQTLPQFTQLQPQQQTAVGNNRPSIRPTTSSMSFRHRQPQQMSTDRDYIIARNLAASNPPADVLQQYGRYQWAELQPTNLQPILMGQQQQTVYSTHTTSQTPSAIESTATDTTSVLTDAYETINPETPFI</sequence>
<feature type="compositionally biased region" description="Low complexity" evidence="1">
    <location>
        <begin position="376"/>
        <end position="390"/>
    </location>
</feature>
<dbReference type="PROSITE" id="PS51029">
    <property type="entry name" value="MADF"/>
    <property type="match status" value="1"/>
</dbReference>
<protein>
    <recommendedName>
        <fullName evidence="2">MADF domain-containing protein</fullName>
    </recommendedName>
</protein>
<accession>A0A8B6HC19</accession>
<feature type="compositionally biased region" description="Polar residues" evidence="1">
    <location>
        <begin position="259"/>
        <end position="271"/>
    </location>
</feature>
<keyword evidence="4" id="KW-1185">Reference proteome</keyword>
<feature type="region of interest" description="Disordered" evidence="1">
    <location>
        <begin position="61"/>
        <end position="89"/>
    </location>
</feature>
<feature type="region of interest" description="Disordered" evidence="1">
    <location>
        <begin position="251"/>
        <end position="280"/>
    </location>
</feature>
<dbReference type="InterPro" id="IPR006578">
    <property type="entry name" value="MADF-dom"/>
</dbReference>
<organism evidence="3 4">
    <name type="scientific">Mytilus galloprovincialis</name>
    <name type="common">Mediterranean mussel</name>
    <dbReference type="NCBI Taxonomy" id="29158"/>
    <lineage>
        <taxon>Eukaryota</taxon>
        <taxon>Metazoa</taxon>
        <taxon>Spiralia</taxon>
        <taxon>Lophotrochozoa</taxon>
        <taxon>Mollusca</taxon>
        <taxon>Bivalvia</taxon>
        <taxon>Autobranchia</taxon>
        <taxon>Pteriomorphia</taxon>
        <taxon>Mytilida</taxon>
        <taxon>Mytiloidea</taxon>
        <taxon>Mytilidae</taxon>
        <taxon>Mytilinae</taxon>
        <taxon>Mytilus</taxon>
    </lineage>
</organism>
<feature type="compositionally biased region" description="Polar residues" evidence="1">
    <location>
        <begin position="391"/>
        <end position="417"/>
    </location>
</feature>
<feature type="region of interest" description="Disordered" evidence="1">
    <location>
        <begin position="342"/>
        <end position="417"/>
    </location>
</feature>
<dbReference type="Pfam" id="PF10545">
    <property type="entry name" value="MADF_DNA_bdg"/>
    <property type="match status" value="1"/>
</dbReference>
<dbReference type="EMBL" id="UYJE01009813">
    <property type="protein sequence ID" value="VDI77024.1"/>
    <property type="molecule type" value="Genomic_DNA"/>
</dbReference>
<dbReference type="Proteomes" id="UP000596742">
    <property type="component" value="Unassembled WGS sequence"/>
</dbReference>
<evidence type="ECO:0000259" key="2">
    <source>
        <dbReference type="PROSITE" id="PS51029"/>
    </source>
</evidence>
<gene>
    <name evidence="3" type="ORF">MGAL_10B000616</name>
</gene>
<dbReference type="PANTHER" id="PTHR12243:SF67">
    <property type="entry name" value="COREPRESSOR OF PANGOLIN, ISOFORM A-RELATED"/>
    <property type="match status" value="1"/>
</dbReference>
<feature type="compositionally biased region" description="Polar residues" evidence="1">
    <location>
        <begin position="358"/>
        <end position="375"/>
    </location>
</feature>
<proteinExistence type="predicted"/>
<evidence type="ECO:0000256" key="1">
    <source>
        <dbReference type="SAM" id="MobiDB-lite"/>
    </source>
</evidence>
<dbReference type="OrthoDB" id="6162629at2759"/>
<feature type="compositionally biased region" description="Pro residues" evidence="1">
    <location>
        <begin position="69"/>
        <end position="81"/>
    </location>
</feature>
<evidence type="ECO:0000313" key="3">
    <source>
        <dbReference type="EMBL" id="VDI77024.1"/>
    </source>
</evidence>
<evidence type="ECO:0000313" key="4">
    <source>
        <dbReference type="Proteomes" id="UP000596742"/>
    </source>
</evidence>